<reference evidence="6 7" key="1">
    <citation type="submission" date="2013-02" db="EMBL/GenBank/DDBJ databases">
        <title>The Genome Sequence of Enterococcus pallens BAA-351.</title>
        <authorList>
            <consortium name="The Broad Institute Genome Sequencing Platform"/>
            <consortium name="The Broad Institute Genome Sequencing Center for Infectious Disease"/>
            <person name="Earl A.M."/>
            <person name="Gilmore M.S."/>
            <person name="Lebreton F."/>
            <person name="Walker B."/>
            <person name="Young S.K."/>
            <person name="Zeng Q."/>
            <person name="Gargeya S."/>
            <person name="Fitzgerald M."/>
            <person name="Haas B."/>
            <person name="Abouelleil A."/>
            <person name="Alvarado L."/>
            <person name="Arachchi H.M."/>
            <person name="Berlin A.M."/>
            <person name="Chapman S.B."/>
            <person name="Dewar J."/>
            <person name="Goldberg J."/>
            <person name="Griggs A."/>
            <person name="Gujja S."/>
            <person name="Hansen M."/>
            <person name="Howarth C."/>
            <person name="Imamovic A."/>
            <person name="Larimer J."/>
            <person name="McCowan C."/>
            <person name="Murphy C."/>
            <person name="Neiman D."/>
            <person name="Pearson M."/>
            <person name="Priest M."/>
            <person name="Roberts A."/>
            <person name="Saif S."/>
            <person name="Shea T."/>
            <person name="Sisk P."/>
            <person name="Sykes S."/>
            <person name="Wortman J."/>
            <person name="Nusbaum C."/>
            <person name="Birren B."/>
        </authorList>
    </citation>
    <scope>NUCLEOTIDE SEQUENCE [LARGE SCALE GENOMIC DNA]</scope>
    <source>
        <strain evidence="6 7">ATCC BAA-351</strain>
    </source>
</reference>
<keyword evidence="2" id="KW-0805">Transcription regulation</keyword>
<comment type="similarity">
    <text evidence="1">Belongs to the LysR transcriptional regulatory family.</text>
</comment>
<dbReference type="GO" id="GO:0032993">
    <property type="term" value="C:protein-DNA complex"/>
    <property type="evidence" value="ECO:0007669"/>
    <property type="project" value="TreeGrafter"/>
</dbReference>
<name>R2S3N1_9ENTE</name>
<evidence type="ECO:0000259" key="5">
    <source>
        <dbReference type="PROSITE" id="PS50931"/>
    </source>
</evidence>
<dbReference type="Gene3D" id="1.10.10.10">
    <property type="entry name" value="Winged helix-like DNA-binding domain superfamily/Winged helix DNA-binding domain"/>
    <property type="match status" value="1"/>
</dbReference>
<proteinExistence type="inferred from homology"/>
<dbReference type="HOGENOM" id="CLU_039613_6_4_9"/>
<protein>
    <recommendedName>
        <fullName evidence="5">HTH lysR-type domain-containing protein</fullName>
    </recommendedName>
</protein>
<gene>
    <name evidence="6" type="ORF">UAU_03949</name>
</gene>
<dbReference type="PANTHER" id="PTHR30346:SF0">
    <property type="entry name" value="HCA OPERON TRANSCRIPTIONAL ACTIVATOR HCAR"/>
    <property type="match status" value="1"/>
</dbReference>
<dbReference type="PATRIC" id="fig|1158607.3.peg.3932"/>
<dbReference type="InterPro" id="IPR036388">
    <property type="entry name" value="WH-like_DNA-bd_sf"/>
</dbReference>
<evidence type="ECO:0000256" key="4">
    <source>
        <dbReference type="ARBA" id="ARBA00023163"/>
    </source>
</evidence>
<dbReference type="Pfam" id="PF00126">
    <property type="entry name" value="HTH_1"/>
    <property type="match status" value="1"/>
</dbReference>
<dbReference type="InterPro" id="IPR005119">
    <property type="entry name" value="LysR_subst-bd"/>
</dbReference>
<dbReference type="SUPFAM" id="SSF53850">
    <property type="entry name" value="Periplasmic binding protein-like II"/>
    <property type="match status" value="1"/>
</dbReference>
<dbReference type="PANTHER" id="PTHR30346">
    <property type="entry name" value="TRANSCRIPTIONAL DUAL REGULATOR HCAR-RELATED"/>
    <property type="match status" value="1"/>
</dbReference>
<dbReference type="CDD" id="cd08414">
    <property type="entry name" value="PBP2_LTTR_aromatics_like"/>
    <property type="match status" value="1"/>
</dbReference>
<dbReference type="SUPFAM" id="SSF46785">
    <property type="entry name" value="Winged helix' DNA-binding domain"/>
    <property type="match status" value="1"/>
</dbReference>
<evidence type="ECO:0000256" key="1">
    <source>
        <dbReference type="ARBA" id="ARBA00009437"/>
    </source>
</evidence>
<dbReference type="Proteomes" id="UP000013782">
    <property type="component" value="Unassembled WGS sequence"/>
</dbReference>
<evidence type="ECO:0000313" key="6">
    <source>
        <dbReference type="EMBL" id="EOH90120.1"/>
    </source>
</evidence>
<dbReference type="RefSeq" id="WP_010758894.1">
    <property type="nucleotide sequence ID" value="NZ_ASWD01000005.1"/>
</dbReference>
<feature type="domain" description="HTH lysR-type" evidence="5">
    <location>
        <begin position="1"/>
        <end position="58"/>
    </location>
</feature>
<evidence type="ECO:0000256" key="2">
    <source>
        <dbReference type="ARBA" id="ARBA00023015"/>
    </source>
</evidence>
<dbReference type="PRINTS" id="PR00039">
    <property type="entry name" value="HTHLYSR"/>
</dbReference>
<dbReference type="PROSITE" id="PS50931">
    <property type="entry name" value="HTH_LYSR"/>
    <property type="match status" value="1"/>
</dbReference>
<accession>R2S3N1</accession>
<dbReference type="OrthoDB" id="9803735at2"/>
<dbReference type="InterPro" id="IPR000847">
    <property type="entry name" value="LysR_HTH_N"/>
</dbReference>
<evidence type="ECO:0000256" key="3">
    <source>
        <dbReference type="ARBA" id="ARBA00023125"/>
    </source>
</evidence>
<dbReference type="InterPro" id="IPR036390">
    <property type="entry name" value="WH_DNA-bd_sf"/>
</dbReference>
<keyword evidence="4" id="KW-0804">Transcription</keyword>
<dbReference type="EMBL" id="AJAQ01000036">
    <property type="protein sequence ID" value="EOH90120.1"/>
    <property type="molecule type" value="Genomic_DNA"/>
</dbReference>
<dbReference type="eggNOG" id="COG0583">
    <property type="taxonomic scope" value="Bacteria"/>
</dbReference>
<dbReference type="STRING" id="160454.RV10_GL003616"/>
<dbReference type="GO" id="GO:0003677">
    <property type="term" value="F:DNA binding"/>
    <property type="evidence" value="ECO:0007669"/>
    <property type="project" value="UniProtKB-KW"/>
</dbReference>
<dbReference type="FunFam" id="1.10.10.10:FF:000001">
    <property type="entry name" value="LysR family transcriptional regulator"/>
    <property type="match status" value="1"/>
</dbReference>
<comment type="caution">
    <text evidence="6">The sequence shown here is derived from an EMBL/GenBank/DDBJ whole genome shotgun (WGS) entry which is preliminary data.</text>
</comment>
<organism evidence="6 7">
    <name type="scientific">Enterococcus pallens ATCC BAA-351</name>
    <dbReference type="NCBI Taxonomy" id="1158607"/>
    <lineage>
        <taxon>Bacteria</taxon>
        <taxon>Bacillati</taxon>
        <taxon>Bacillota</taxon>
        <taxon>Bacilli</taxon>
        <taxon>Lactobacillales</taxon>
        <taxon>Enterococcaceae</taxon>
        <taxon>Enterococcus</taxon>
    </lineage>
</organism>
<keyword evidence="3" id="KW-0238">DNA-binding</keyword>
<evidence type="ECO:0000313" key="7">
    <source>
        <dbReference type="Proteomes" id="UP000013782"/>
    </source>
</evidence>
<dbReference type="AlphaFoldDB" id="R2S3N1"/>
<dbReference type="GO" id="GO:0003700">
    <property type="term" value="F:DNA-binding transcription factor activity"/>
    <property type="evidence" value="ECO:0007669"/>
    <property type="project" value="InterPro"/>
</dbReference>
<dbReference type="Gene3D" id="3.40.190.10">
    <property type="entry name" value="Periplasmic binding protein-like II"/>
    <property type="match status" value="2"/>
</dbReference>
<sequence>MELRQIRYFVILAEELHFGRAAKRICIAQSALSQQIQKLEDELGSSLFTRNTHKVELTETGFVFLKRARSILDEVRQAETAVSQAEHGYSGKLTMGFVEAALWDIAPHLIRSFIQKYPQVEFVPYQMNTLTQIEALKRHKLQIGIVGSKVPLLDFDYHLIREEECVLAVPSWHPLANKKQVAIKDLANERFVAIRRESGAFYFDQFIQTCMDNGFSPTIVLTADKMQPLLAFVAGGIGVALIHESAKNIRKDLCYIPLNGVIQTRYKLFLTWRVNEQSKVVTNFVEEARSIFPSP</sequence>
<keyword evidence="7" id="KW-1185">Reference proteome</keyword>
<dbReference type="Pfam" id="PF03466">
    <property type="entry name" value="LysR_substrate"/>
    <property type="match status" value="1"/>
</dbReference>